<accession>A0A6B4JMP0</accession>
<gene>
    <name evidence="1" type="ORF">FDG31_14445</name>
</gene>
<protein>
    <submittedName>
        <fullName evidence="1">HEPN domain-containing protein</fullName>
    </submittedName>
</protein>
<proteinExistence type="predicted"/>
<dbReference type="Proteomes" id="UP000486903">
    <property type="component" value="Unassembled WGS sequence"/>
</dbReference>
<dbReference type="AlphaFoldDB" id="A0A6B4JMP0"/>
<dbReference type="Pfam" id="PF05168">
    <property type="entry name" value="HEPN"/>
    <property type="match status" value="1"/>
</dbReference>
<evidence type="ECO:0000313" key="1">
    <source>
        <dbReference type="EMBL" id="NFV27348.1"/>
    </source>
</evidence>
<sequence length="178" mass="20921">MKDLIEKFTLECRTNKSGKLKKFKPNYVSKETYKFWKADSNVMMRDALLANKIGISYPRQLEMVHGAIERILKAFIIKKYGIELLVHETKAIYDCIKEELNSEISRDNYSTLSLLDNNFILYRYPTENRFYSEDMIDMAFEALIDINSIVEDSLDLSNRAIKVIERVENEISVDKNRE</sequence>
<dbReference type="RefSeq" id="WP_003370385.1">
    <property type="nucleotide sequence ID" value="NZ_JACBBA010000005.1"/>
</dbReference>
<reference evidence="1 2" key="1">
    <citation type="submission" date="2019-04" db="EMBL/GenBank/DDBJ databases">
        <title>Genome sequencing of Clostridium botulinum Groups I-IV and Clostridium butyricum.</title>
        <authorList>
            <person name="Brunt J."/>
            <person name="Van Vliet A.H.M."/>
            <person name="Stringer S.C."/>
            <person name="Carter A.T."/>
            <person name="Peck M.W."/>
        </authorList>
    </citation>
    <scope>NUCLEOTIDE SEQUENCE [LARGE SCALE GENOMIC DNA]</scope>
    <source>
        <strain evidence="1 2">BL81</strain>
    </source>
</reference>
<dbReference type="InterPro" id="IPR007842">
    <property type="entry name" value="HEPN_dom"/>
</dbReference>
<organism evidence="1 2">
    <name type="scientific">Clostridium botulinum</name>
    <dbReference type="NCBI Taxonomy" id="1491"/>
    <lineage>
        <taxon>Bacteria</taxon>
        <taxon>Bacillati</taxon>
        <taxon>Bacillota</taxon>
        <taxon>Clostridia</taxon>
        <taxon>Eubacteriales</taxon>
        <taxon>Clostridiaceae</taxon>
        <taxon>Clostridium</taxon>
    </lineage>
</organism>
<name>A0A6B4JMP0_CLOBO</name>
<dbReference type="EMBL" id="SXFB01000014">
    <property type="protein sequence ID" value="NFV27348.1"/>
    <property type="molecule type" value="Genomic_DNA"/>
</dbReference>
<comment type="caution">
    <text evidence="1">The sequence shown here is derived from an EMBL/GenBank/DDBJ whole genome shotgun (WGS) entry which is preliminary data.</text>
</comment>
<dbReference type="Gene3D" id="1.20.120.330">
    <property type="entry name" value="Nucleotidyltransferases domain 2"/>
    <property type="match status" value="1"/>
</dbReference>
<evidence type="ECO:0000313" key="2">
    <source>
        <dbReference type="Proteomes" id="UP000486903"/>
    </source>
</evidence>
<dbReference type="SUPFAM" id="SSF81593">
    <property type="entry name" value="Nucleotidyltransferase substrate binding subunit/domain"/>
    <property type="match status" value="1"/>
</dbReference>